<feature type="chain" id="PRO_5016746667" evidence="1">
    <location>
        <begin position="20"/>
        <end position="124"/>
    </location>
</feature>
<reference evidence="2 4" key="1">
    <citation type="submission" date="2017-03" db="EMBL/GenBank/DDBJ databases">
        <title>Draft genome sequence of Moraxella equi CCUG 4950T type strain.</title>
        <authorList>
            <person name="Salva-Serra F."/>
            <person name="Engstrom-Jakobsson H."/>
            <person name="Thorell K."/>
            <person name="Jaen-Luchoro D."/>
            <person name="Gonzales-Siles L."/>
            <person name="Karlsson R."/>
            <person name="Yazdan S."/>
            <person name="Boulund F."/>
            <person name="Johnning A."/>
            <person name="Engstrand L."/>
            <person name="Kristiansson E."/>
            <person name="Moore E."/>
        </authorList>
    </citation>
    <scope>NUCLEOTIDE SEQUENCE [LARGE SCALE GENOMIC DNA]</scope>
    <source>
        <strain evidence="2 4">CCUG 4950</strain>
    </source>
</reference>
<proteinExistence type="predicted"/>
<sequence length="124" mass="14427">MKKLLLIPLMFTLSTTTFAYNYNVDKAVNAVVQADRQAKLQQAICDFRENYLRNMIEARRANISEDVVKYELYSLFAKDEIDINTLKEANDIRKKAYELPKSVIDDPTMSEIVIENTYLSCFKE</sequence>
<dbReference type="EMBL" id="MXAP01000127">
    <property type="protein sequence ID" value="OPH34982.1"/>
    <property type="molecule type" value="Genomic_DNA"/>
</dbReference>
<protein>
    <submittedName>
        <fullName evidence="3">Uncharacterized protein</fullName>
    </submittedName>
</protein>
<keyword evidence="1" id="KW-0732">Signal</keyword>
<dbReference type="Proteomes" id="UP000190777">
    <property type="component" value="Unassembled WGS sequence"/>
</dbReference>
<feature type="signal peptide" evidence="1">
    <location>
        <begin position="1"/>
        <end position="19"/>
    </location>
</feature>
<evidence type="ECO:0000313" key="2">
    <source>
        <dbReference type="EMBL" id="OPH34982.1"/>
    </source>
</evidence>
<dbReference type="RefSeq" id="WP_079326510.1">
    <property type="nucleotide sequence ID" value="NZ_MXAP01000127.1"/>
</dbReference>
<evidence type="ECO:0000313" key="4">
    <source>
        <dbReference type="Proteomes" id="UP000190777"/>
    </source>
</evidence>
<keyword evidence="4" id="KW-1185">Reference proteome</keyword>
<evidence type="ECO:0000313" key="3">
    <source>
        <dbReference type="EMBL" id="STZ02865.1"/>
    </source>
</evidence>
<evidence type="ECO:0000313" key="5">
    <source>
        <dbReference type="Proteomes" id="UP000254618"/>
    </source>
</evidence>
<dbReference type="Proteomes" id="UP000254618">
    <property type="component" value="Unassembled WGS sequence"/>
</dbReference>
<organism evidence="3 5">
    <name type="scientific">Moraxella equi</name>
    <dbReference type="NCBI Taxonomy" id="60442"/>
    <lineage>
        <taxon>Bacteria</taxon>
        <taxon>Pseudomonadati</taxon>
        <taxon>Pseudomonadota</taxon>
        <taxon>Gammaproteobacteria</taxon>
        <taxon>Moraxellales</taxon>
        <taxon>Moraxellaceae</taxon>
        <taxon>Moraxella</taxon>
    </lineage>
</organism>
<dbReference type="AlphaFoldDB" id="A0A378QPS2"/>
<accession>A0A378QPS2</accession>
<gene>
    <name evidence="2" type="ORF">B5J93_11535</name>
    <name evidence="3" type="ORF">NCTC11012_01094</name>
</gene>
<name>A0A378QPS2_9GAMM</name>
<dbReference type="EMBL" id="UGQF01000001">
    <property type="protein sequence ID" value="STZ02865.1"/>
    <property type="molecule type" value="Genomic_DNA"/>
</dbReference>
<reference evidence="3 5" key="2">
    <citation type="submission" date="2018-06" db="EMBL/GenBank/DDBJ databases">
        <authorList>
            <consortium name="Pathogen Informatics"/>
            <person name="Doyle S."/>
        </authorList>
    </citation>
    <scope>NUCLEOTIDE SEQUENCE [LARGE SCALE GENOMIC DNA]</scope>
    <source>
        <strain evidence="3 5">NCTC11012</strain>
    </source>
</reference>
<evidence type="ECO:0000256" key="1">
    <source>
        <dbReference type="SAM" id="SignalP"/>
    </source>
</evidence>